<dbReference type="eggNOG" id="COG1149">
    <property type="taxonomic scope" value="Bacteria"/>
</dbReference>
<dbReference type="GO" id="GO:0051536">
    <property type="term" value="F:iron-sulfur cluster binding"/>
    <property type="evidence" value="ECO:0007669"/>
    <property type="project" value="UniProtKB-KW"/>
</dbReference>
<dbReference type="PROSITE" id="PS00198">
    <property type="entry name" value="4FE4S_FER_1"/>
    <property type="match status" value="1"/>
</dbReference>
<dbReference type="Proteomes" id="UP000005273">
    <property type="component" value="Unassembled WGS sequence"/>
</dbReference>
<gene>
    <name evidence="5" type="ORF">HMPREF1705_02718</name>
</gene>
<keyword evidence="2" id="KW-0408">Iron</keyword>
<dbReference type="PANTHER" id="PTHR43534:SF1">
    <property type="entry name" value="4FE-4S CLUSTER CONTAINING PARA FAMILY ATPASE PROTEIN"/>
    <property type="match status" value="1"/>
</dbReference>
<evidence type="ECO:0000256" key="3">
    <source>
        <dbReference type="ARBA" id="ARBA00023014"/>
    </source>
</evidence>
<dbReference type="InterPro" id="IPR017900">
    <property type="entry name" value="4Fe4S_Fe_S_CS"/>
</dbReference>
<evidence type="ECO:0000256" key="2">
    <source>
        <dbReference type="ARBA" id="ARBA00023004"/>
    </source>
</evidence>
<dbReference type="RefSeq" id="WP_057940757.1">
    <property type="nucleotide sequence ID" value="NZ_ACJX03000001.1"/>
</dbReference>
<reference evidence="6" key="1">
    <citation type="submission" date="2012-09" db="EMBL/GenBank/DDBJ databases">
        <authorList>
            <person name="Weinstock G."/>
            <person name="Sodergren E."/>
            <person name="Clifton S."/>
            <person name="Fulton L."/>
            <person name="Fulton B."/>
            <person name="Courtney L."/>
            <person name="Fronick C."/>
            <person name="Harrison M."/>
            <person name="Strong C."/>
            <person name="Farmer C."/>
            <person name="Delehaunty K."/>
            <person name="Markovic C."/>
            <person name="Hall O."/>
            <person name="Minx P."/>
            <person name="Tomlinson C."/>
            <person name="Mitreva M."/>
            <person name="Nelson J."/>
            <person name="Hou S."/>
            <person name="Wollam A."/>
            <person name="Pepin K.H."/>
            <person name="Johnson M."/>
            <person name="Bhonagiri V."/>
            <person name="Nash W.E."/>
            <person name="Suruliraj S."/>
            <person name="Warren W."/>
            <person name="Chinwalla A."/>
            <person name="Mardis E.R."/>
            <person name="Wilson R.K."/>
        </authorList>
    </citation>
    <scope>NUCLEOTIDE SEQUENCE [LARGE SCALE GENOMIC DNA]</scope>
    <source>
        <strain evidence="6">OS1</strain>
    </source>
</reference>
<keyword evidence="6" id="KW-1185">Reference proteome</keyword>
<feature type="domain" description="4Fe-4S ferredoxin-type" evidence="4">
    <location>
        <begin position="59"/>
        <end position="83"/>
    </location>
</feature>
<keyword evidence="1" id="KW-0479">Metal-binding</keyword>
<dbReference type="Gene3D" id="3.40.50.300">
    <property type="entry name" value="P-loop containing nucleotide triphosphate hydrolases"/>
    <property type="match status" value="1"/>
</dbReference>
<dbReference type="InterPro" id="IPR002586">
    <property type="entry name" value="CobQ/CobB/MinD/ParA_Nub-bd_dom"/>
</dbReference>
<dbReference type="OrthoDB" id="9778602at2"/>
<dbReference type="EMBL" id="ACJX03000001">
    <property type="protein sequence ID" value="KRT35487.1"/>
    <property type="molecule type" value="Genomic_DNA"/>
</dbReference>
<keyword evidence="3" id="KW-0411">Iron-sulfur</keyword>
<evidence type="ECO:0000256" key="1">
    <source>
        <dbReference type="ARBA" id="ARBA00022723"/>
    </source>
</evidence>
<organism evidence="5 6">
    <name type="scientific">Acetomicrobium hydrogeniformans ATCC BAA-1850</name>
    <dbReference type="NCBI Taxonomy" id="592015"/>
    <lineage>
        <taxon>Bacteria</taxon>
        <taxon>Thermotogati</taxon>
        <taxon>Synergistota</taxon>
        <taxon>Synergistia</taxon>
        <taxon>Synergistales</taxon>
        <taxon>Acetomicrobiaceae</taxon>
        <taxon>Acetomicrobium</taxon>
    </lineage>
</organism>
<feature type="domain" description="4Fe-4S ferredoxin-type" evidence="4">
    <location>
        <begin position="84"/>
        <end position="113"/>
    </location>
</feature>
<dbReference type="GO" id="GO:0046872">
    <property type="term" value="F:metal ion binding"/>
    <property type="evidence" value="ECO:0007669"/>
    <property type="project" value="UniProtKB-KW"/>
</dbReference>
<protein>
    <submittedName>
        <fullName evidence="5">CobQ/CobB/MinD/ParA nucleotide binding domain protein</fullName>
    </submittedName>
</protein>
<dbReference type="PANTHER" id="PTHR43534">
    <property type="entry name" value="MIND SUPERFAMILY P-LOOP ATPASE CONTAINING AN INSERTED FERREDOXIN DOMAIN"/>
    <property type="match status" value="1"/>
</dbReference>
<dbReference type="STRING" id="592015.HMPREF1705_02718"/>
<sequence>MNEIVIISGKGGTGKTSIAASFAAIGKSKILADCDVDASDLHLVMSPRIAEKGEFWSGKKARIEEEKCNKCGLCQKLCRFGAIKDFKVDRLSCEGCSFCFHACPAGAIVMEDVLSGHWFVSETRYGPLVYARLIPGEENSGKLVALVRQKAKALAEEKALKYIITDGPPGIGCPVISSLSGAAMALLVAEPTVSGVYDLERVAGVCKHFRVPAAVCINKYDLNEEIGREIERYCSQRGIELIGKLPFDEVFVEAISRGVPVVEVDRGNIKDEIERMWDAIVTMVEINRKRR</sequence>
<dbReference type="AlphaFoldDB" id="A0A0T5XAT2"/>
<evidence type="ECO:0000313" key="6">
    <source>
        <dbReference type="Proteomes" id="UP000005273"/>
    </source>
</evidence>
<comment type="caution">
    <text evidence="5">The sequence shown here is derived from an EMBL/GenBank/DDBJ whole genome shotgun (WGS) entry which is preliminary data.</text>
</comment>
<dbReference type="InterPro" id="IPR017896">
    <property type="entry name" value="4Fe4S_Fe-S-bd"/>
</dbReference>
<evidence type="ECO:0000259" key="4">
    <source>
        <dbReference type="PROSITE" id="PS51379"/>
    </source>
</evidence>
<dbReference type="Pfam" id="PF01656">
    <property type="entry name" value="CbiA"/>
    <property type="match status" value="1"/>
</dbReference>
<dbReference type="Pfam" id="PF00037">
    <property type="entry name" value="Fer4"/>
    <property type="match status" value="2"/>
</dbReference>
<proteinExistence type="predicted"/>
<dbReference type="InterPro" id="IPR027417">
    <property type="entry name" value="P-loop_NTPase"/>
</dbReference>
<name>A0A0T5XAT2_9BACT</name>
<dbReference type="PROSITE" id="PS51379">
    <property type="entry name" value="4FE4S_FER_2"/>
    <property type="match status" value="2"/>
</dbReference>
<evidence type="ECO:0000313" key="5">
    <source>
        <dbReference type="EMBL" id="KRT35487.1"/>
    </source>
</evidence>
<dbReference type="SUPFAM" id="SSF52540">
    <property type="entry name" value="P-loop containing nucleoside triphosphate hydrolases"/>
    <property type="match status" value="1"/>
</dbReference>
<accession>A0A0T5XAT2</accession>
<dbReference type="CDD" id="cd03110">
    <property type="entry name" value="SIMIBI_bact_arch"/>
    <property type="match status" value="1"/>
</dbReference>
<dbReference type="Gene3D" id="3.30.70.20">
    <property type="match status" value="1"/>
</dbReference>